<gene>
    <name evidence="3" type="primary">LOC100899674</name>
</gene>
<dbReference type="KEGG" id="goe:100899674"/>
<keyword evidence="2" id="KW-1185">Reference proteome</keyword>
<evidence type="ECO:0000256" key="1">
    <source>
        <dbReference type="SAM" id="Coils"/>
    </source>
</evidence>
<accession>A0AAJ7PBB7</accession>
<dbReference type="Pfam" id="PF21672">
    <property type="entry name" value="COMM_HN"/>
    <property type="match status" value="1"/>
</dbReference>
<organism evidence="2 3">
    <name type="scientific">Galendromus occidentalis</name>
    <name type="common">western predatory mite</name>
    <dbReference type="NCBI Taxonomy" id="34638"/>
    <lineage>
        <taxon>Eukaryota</taxon>
        <taxon>Metazoa</taxon>
        <taxon>Ecdysozoa</taxon>
        <taxon>Arthropoda</taxon>
        <taxon>Chelicerata</taxon>
        <taxon>Arachnida</taxon>
        <taxon>Acari</taxon>
        <taxon>Parasitiformes</taxon>
        <taxon>Mesostigmata</taxon>
        <taxon>Gamasina</taxon>
        <taxon>Phytoseioidea</taxon>
        <taxon>Phytoseiidae</taxon>
        <taxon>Typhlodrominae</taxon>
        <taxon>Galendromus</taxon>
    </lineage>
</organism>
<dbReference type="InterPro" id="IPR037361">
    <property type="entry name" value="COMMD10"/>
</dbReference>
<dbReference type="AlphaFoldDB" id="A0AAJ7PBB7"/>
<dbReference type="RefSeq" id="XP_018497027.1">
    <property type="nucleotide sequence ID" value="XM_018641511.1"/>
</dbReference>
<dbReference type="GeneID" id="100899674"/>
<proteinExistence type="predicted"/>
<evidence type="ECO:0000313" key="3">
    <source>
        <dbReference type="RefSeq" id="XP_018497027.1"/>
    </source>
</evidence>
<dbReference type="PANTHER" id="PTHR12333:SF0">
    <property type="entry name" value="COMM DOMAIN-CONTAINING PROTEIN 10"/>
    <property type="match status" value="1"/>
</dbReference>
<keyword evidence="1" id="KW-0175">Coiled coil</keyword>
<name>A0AAJ7PBB7_9ACAR</name>
<feature type="coiled-coil region" evidence="1">
    <location>
        <begin position="157"/>
        <end position="184"/>
    </location>
</feature>
<evidence type="ECO:0000313" key="2">
    <source>
        <dbReference type="Proteomes" id="UP000694867"/>
    </source>
</evidence>
<dbReference type="PANTHER" id="PTHR12333">
    <property type="entry name" value="COMM DOMAIN CONTAINING PROTEIN 10"/>
    <property type="match status" value="1"/>
</dbReference>
<dbReference type="Proteomes" id="UP000694867">
    <property type="component" value="Unplaced"/>
</dbReference>
<protein>
    <submittedName>
        <fullName evidence="3">Uncharacterized protein LOC100899674</fullName>
    </submittedName>
</protein>
<reference evidence="3" key="1">
    <citation type="submission" date="2025-08" db="UniProtKB">
        <authorList>
            <consortium name="RefSeq"/>
        </authorList>
    </citation>
    <scope>IDENTIFICATION</scope>
</reference>
<sequence length="185" mass="20517">MFSSWEIRSIKEALPILNVISLTNFEALCNIVISRMNGESTPSTEKHFGDSLKLTLTELSVALQGLQSILSACTLQLTKPLILLQKLRECGFSAEHSEKLASIWALHAQQLVNRARGSQVTQGIRLSLSGWEIHANVANPQPVVSLSLRIGEENKVLDMDRAQLENLFDQIQQIQKEVDALLTAD</sequence>